<comment type="caution">
    <text evidence="1">The sequence shown here is derived from an EMBL/GenBank/DDBJ whole genome shotgun (WGS) entry which is preliminary data.</text>
</comment>
<protein>
    <submittedName>
        <fullName evidence="1">Uncharacterized protein</fullName>
    </submittedName>
</protein>
<reference evidence="1" key="1">
    <citation type="journal article" date="2023" name="bioRxiv">
        <title>Improved chromosome-level genome assembly for marigold (Tagetes erecta).</title>
        <authorList>
            <person name="Jiang F."/>
            <person name="Yuan L."/>
            <person name="Wang S."/>
            <person name="Wang H."/>
            <person name="Xu D."/>
            <person name="Wang A."/>
            <person name="Fan W."/>
        </authorList>
    </citation>
    <scope>NUCLEOTIDE SEQUENCE</scope>
    <source>
        <strain evidence="1">WSJ</strain>
        <tissue evidence="1">Leaf</tissue>
    </source>
</reference>
<accession>A0AAD8NDU6</accession>
<dbReference type="Proteomes" id="UP001229421">
    <property type="component" value="Unassembled WGS sequence"/>
</dbReference>
<dbReference type="EMBL" id="JAUHHV010000012">
    <property type="protein sequence ID" value="KAK1406339.1"/>
    <property type="molecule type" value="Genomic_DNA"/>
</dbReference>
<evidence type="ECO:0000313" key="1">
    <source>
        <dbReference type="EMBL" id="KAK1406339.1"/>
    </source>
</evidence>
<organism evidence="1 2">
    <name type="scientific">Tagetes erecta</name>
    <name type="common">African marigold</name>
    <dbReference type="NCBI Taxonomy" id="13708"/>
    <lineage>
        <taxon>Eukaryota</taxon>
        <taxon>Viridiplantae</taxon>
        <taxon>Streptophyta</taxon>
        <taxon>Embryophyta</taxon>
        <taxon>Tracheophyta</taxon>
        <taxon>Spermatophyta</taxon>
        <taxon>Magnoliopsida</taxon>
        <taxon>eudicotyledons</taxon>
        <taxon>Gunneridae</taxon>
        <taxon>Pentapetalae</taxon>
        <taxon>asterids</taxon>
        <taxon>campanulids</taxon>
        <taxon>Asterales</taxon>
        <taxon>Asteraceae</taxon>
        <taxon>Asteroideae</taxon>
        <taxon>Heliantheae alliance</taxon>
        <taxon>Tageteae</taxon>
        <taxon>Tagetes</taxon>
    </lineage>
</organism>
<sequence>MAGLWKIRGPEVFDFDPTEVYANEETLFTINDENHARAIDETEKGFDKNHARTTDKMANDSFVTFVDLLNDDNLHVDLDNFDSNSENDEDFMVDSDDMTEDYERDMGTQVFANPRSKNVHHGLDS</sequence>
<evidence type="ECO:0000313" key="2">
    <source>
        <dbReference type="Proteomes" id="UP001229421"/>
    </source>
</evidence>
<dbReference type="AlphaFoldDB" id="A0AAD8NDU6"/>
<gene>
    <name evidence="1" type="ORF">QVD17_41633</name>
</gene>
<name>A0AAD8NDU6_TARER</name>
<keyword evidence="2" id="KW-1185">Reference proteome</keyword>
<proteinExistence type="predicted"/>